<dbReference type="AlphaFoldDB" id="A0A8E2B0Z2"/>
<reference evidence="3 4" key="1">
    <citation type="submission" date="2016-07" db="EMBL/GenBank/DDBJ databases">
        <title>Draft genome of the white-rot fungus Obba rivulosa 3A-2.</title>
        <authorList>
            <consortium name="DOE Joint Genome Institute"/>
            <person name="Miettinen O."/>
            <person name="Riley R."/>
            <person name="Acob R."/>
            <person name="Barry K."/>
            <person name="Cullen D."/>
            <person name="De Vries R."/>
            <person name="Hainaut M."/>
            <person name="Hatakka A."/>
            <person name="Henrissat B."/>
            <person name="Hilden K."/>
            <person name="Kuo R."/>
            <person name="Labutti K."/>
            <person name="Lipzen A."/>
            <person name="Makela M.R."/>
            <person name="Sandor L."/>
            <person name="Spatafora J.W."/>
            <person name="Grigoriev I.V."/>
            <person name="Hibbett D.S."/>
        </authorList>
    </citation>
    <scope>NUCLEOTIDE SEQUENCE [LARGE SCALE GENOMIC DNA]</scope>
    <source>
        <strain evidence="3 4">3A-2</strain>
    </source>
</reference>
<gene>
    <name evidence="3" type="ORF">OBBRIDRAFT_826083</name>
</gene>
<feature type="transmembrane region" description="Helical" evidence="1">
    <location>
        <begin position="95"/>
        <end position="118"/>
    </location>
</feature>
<proteinExistence type="predicted"/>
<feature type="transmembrane region" description="Helical" evidence="1">
    <location>
        <begin position="177"/>
        <end position="198"/>
    </location>
</feature>
<feature type="transmembrane region" description="Helical" evidence="1">
    <location>
        <begin position="303"/>
        <end position="322"/>
    </location>
</feature>
<feature type="domain" description="DUF6534" evidence="2">
    <location>
        <begin position="244"/>
        <end position="330"/>
    </location>
</feature>
<feature type="transmembrane region" description="Helical" evidence="1">
    <location>
        <begin position="271"/>
        <end position="297"/>
    </location>
</feature>
<keyword evidence="4" id="KW-1185">Reference proteome</keyword>
<feature type="transmembrane region" description="Helical" evidence="1">
    <location>
        <begin position="61"/>
        <end position="83"/>
    </location>
</feature>
<protein>
    <recommendedName>
        <fullName evidence="2">DUF6534 domain-containing protein</fullName>
    </recommendedName>
</protein>
<evidence type="ECO:0000313" key="3">
    <source>
        <dbReference type="EMBL" id="OCH90217.1"/>
    </source>
</evidence>
<dbReference type="Pfam" id="PF20152">
    <property type="entry name" value="DUF6534"/>
    <property type="match status" value="1"/>
</dbReference>
<evidence type="ECO:0000313" key="4">
    <source>
        <dbReference type="Proteomes" id="UP000250043"/>
    </source>
</evidence>
<name>A0A8E2B0Z2_9APHY</name>
<evidence type="ECO:0000256" key="1">
    <source>
        <dbReference type="SAM" id="Phobius"/>
    </source>
</evidence>
<keyword evidence="1" id="KW-0472">Membrane</keyword>
<accession>A0A8E2B0Z2</accession>
<organism evidence="3 4">
    <name type="scientific">Obba rivulosa</name>
    <dbReference type="NCBI Taxonomy" id="1052685"/>
    <lineage>
        <taxon>Eukaryota</taxon>
        <taxon>Fungi</taxon>
        <taxon>Dikarya</taxon>
        <taxon>Basidiomycota</taxon>
        <taxon>Agaricomycotina</taxon>
        <taxon>Agaricomycetes</taxon>
        <taxon>Polyporales</taxon>
        <taxon>Gelatoporiaceae</taxon>
        <taxon>Obba</taxon>
    </lineage>
</organism>
<sequence length="399" mass="43893">MTTRSCMQQYATFLTSHLTGHTVLDHVLSTAPAAGCFDTMLVASCVGTSAECGVLFPLVPVLIGVVVAAFLYGITTLQTYIYFRHSQEDESWYKFVICFLWALDTLHQVLITHAVYYVTVSELVSFVQGPGPLDPTMFIGNLLTWSTTAQMIVTGVSDLVVRSLFCLRLWKLSNRNWALVVPIVTLSLLALAGCIYTVQMTQNKDFNVKRVPGLSVNGVSESTPGLSAFFSSEWDFVTILIANVAADILIASSLCIVLWRMRSGIPRSDSLLRVLMMYSINTGLLTSICEIATLVTYFTCTKLTVYLALFFILPKLLLNAFLASLNARQHLREAIMPSHISFAAIFPISTIASGSSRIPRNSIQHNQRFCGTSTHQGAVGGVIDIRRNSHAELEMKIGI</sequence>
<keyword evidence="1" id="KW-1133">Transmembrane helix</keyword>
<dbReference type="EMBL" id="KV722409">
    <property type="protein sequence ID" value="OCH90217.1"/>
    <property type="molecule type" value="Genomic_DNA"/>
</dbReference>
<feature type="transmembrane region" description="Helical" evidence="1">
    <location>
        <begin position="236"/>
        <end position="259"/>
    </location>
</feature>
<dbReference type="PANTHER" id="PTHR40465">
    <property type="entry name" value="CHROMOSOME 1, WHOLE GENOME SHOTGUN SEQUENCE"/>
    <property type="match status" value="1"/>
</dbReference>
<feature type="transmembrane region" description="Helical" evidence="1">
    <location>
        <begin position="138"/>
        <end position="165"/>
    </location>
</feature>
<keyword evidence="1" id="KW-0812">Transmembrane</keyword>
<evidence type="ECO:0000259" key="2">
    <source>
        <dbReference type="Pfam" id="PF20152"/>
    </source>
</evidence>
<dbReference type="InterPro" id="IPR045339">
    <property type="entry name" value="DUF6534"/>
</dbReference>
<dbReference type="PANTHER" id="PTHR40465:SF1">
    <property type="entry name" value="DUF6534 DOMAIN-CONTAINING PROTEIN"/>
    <property type="match status" value="1"/>
</dbReference>
<dbReference type="OrthoDB" id="2749860at2759"/>
<dbReference type="Proteomes" id="UP000250043">
    <property type="component" value="Unassembled WGS sequence"/>
</dbReference>